<dbReference type="InterPro" id="IPR007372">
    <property type="entry name" value="Lipid/polyisoprenoid-bd_YceI"/>
</dbReference>
<evidence type="ECO:0000256" key="1">
    <source>
        <dbReference type="SAM" id="SignalP"/>
    </source>
</evidence>
<dbReference type="RefSeq" id="WP_153234797.1">
    <property type="nucleotide sequence ID" value="NZ_WINI01000005.1"/>
</dbReference>
<evidence type="ECO:0000313" key="3">
    <source>
        <dbReference type="EMBL" id="MQR01161.1"/>
    </source>
</evidence>
<dbReference type="SUPFAM" id="SSF101874">
    <property type="entry name" value="YceI-like"/>
    <property type="match status" value="1"/>
</dbReference>
<dbReference type="Gene3D" id="2.40.128.110">
    <property type="entry name" value="Lipid/polyisoprenoid-binding, YceI-like"/>
    <property type="match status" value="1"/>
</dbReference>
<dbReference type="InterPro" id="IPR036761">
    <property type="entry name" value="TTHA0802/YceI-like_sf"/>
</dbReference>
<keyword evidence="1" id="KW-0732">Signal</keyword>
<keyword evidence="4" id="KW-1185">Reference proteome</keyword>
<dbReference type="PANTHER" id="PTHR34406:SF2">
    <property type="entry name" value="PERIPLASMIC PROTEIN"/>
    <property type="match status" value="1"/>
</dbReference>
<feature type="chain" id="PRO_5032783645" evidence="1">
    <location>
        <begin position="22"/>
        <end position="194"/>
    </location>
</feature>
<dbReference type="EMBL" id="WINI01000005">
    <property type="protein sequence ID" value="MQR01161.1"/>
    <property type="molecule type" value="Genomic_DNA"/>
</dbReference>
<dbReference type="SMART" id="SM00867">
    <property type="entry name" value="YceI"/>
    <property type="match status" value="1"/>
</dbReference>
<organism evidence="3 4">
    <name type="scientific">Glaciimonas soli</name>
    <dbReference type="NCBI Taxonomy" id="2590999"/>
    <lineage>
        <taxon>Bacteria</taxon>
        <taxon>Pseudomonadati</taxon>
        <taxon>Pseudomonadota</taxon>
        <taxon>Betaproteobacteria</taxon>
        <taxon>Burkholderiales</taxon>
        <taxon>Oxalobacteraceae</taxon>
        <taxon>Glaciimonas</taxon>
    </lineage>
</organism>
<dbReference type="Proteomes" id="UP000451565">
    <property type="component" value="Unassembled WGS sequence"/>
</dbReference>
<gene>
    <name evidence="3" type="ORF">GEV47_10780</name>
</gene>
<reference evidence="3 4" key="1">
    <citation type="submission" date="2019-10" db="EMBL/GenBank/DDBJ databases">
        <title>Glaciimonas soli sp. nov., a psychrophilic bacterium isolated from the forest soil of a high elevation mountain in Taiwan.</title>
        <authorList>
            <person name="Wang L.-T."/>
            <person name="Shieh W.Y."/>
        </authorList>
    </citation>
    <scope>NUCLEOTIDE SEQUENCE [LARGE SCALE GENOMIC DNA]</scope>
    <source>
        <strain evidence="3 4">GS1</strain>
    </source>
</reference>
<protein>
    <submittedName>
        <fullName evidence="3">Polyisoprenoid-binding protein</fullName>
    </submittedName>
</protein>
<dbReference type="PANTHER" id="PTHR34406">
    <property type="entry name" value="PROTEIN YCEI"/>
    <property type="match status" value="1"/>
</dbReference>
<accession>A0A843YV31</accession>
<dbReference type="OrthoDB" id="9811006at2"/>
<evidence type="ECO:0000313" key="4">
    <source>
        <dbReference type="Proteomes" id="UP000451565"/>
    </source>
</evidence>
<dbReference type="Pfam" id="PF04264">
    <property type="entry name" value="YceI"/>
    <property type="match status" value="1"/>
</dbReference>
<sequence length="194" mass="21568">MKLRTLVVTSIIAIATSAAFAVPVTYNLDPTHTYPSFEADHMGGLSVWRGKFDKTSDGVVVLDREAKTGTIDVKIDPASINFGMPKLNEHAKSKDMFDVEKFPEARYVGKFTKFKGDVPTEVTGELTLHGVTKPVKLEIEKFMCKQHPMLKREVCGADIEGEFNRDDFGISYGKDFGFNMKVKLEIQAEGIKAD</sequence>
<proteinExistence type="predicted"/>
<feature type="signal peptide" evidence="1">
    <location>
        <begin position="1"/>
        <end position="21"/>
    </location>
</feature>
<comment type="caution">
    <text evidence="3">The sequence shown here is derived from an EMBL/GenBank/DDBJ whole genome shotgun (WGS) entry which is preliminary data.</text>
</comment>
<name>A0A843YV31_9BURK</name>
<dbReference type="AlphaFoldDB" id="A0A843YV31"/>
<feature type="domain" description="Lipid/polyisoprenoid-binding YceI-like" evidence="2">
    <location>
        <begin position="25"/>
        <end position="191"/>
    </location>
</feature>
<evidence type="ECO:0000259" key="2">
    <source>
        <dbReference type="SMART" id="SM00867"/>
    </source>
</evidence>